<dbReference type="InterPro" id="IPR011256">
    <property type="entry name" value="Reg_factor_effector_dom_sf"/>
</dbReference>
<protein>
    <submittedName>
        <fullName evidence="5">AraC family transcriptional regulator</fullName>
    </submittedName>
</protein>
<dbReference type="Gene3D" id="1.10.10.60">
    <property type="entry name" value="Homeodomain-like"/>
    <property type="match status" value="2"/>
</dbReference>
<keyword evidence="2" id="KW-0238">DNA-binding</keyword>
<dbReference type="Proteomes" id="UP000663570">
    <property type="component" value="Chromosome"/>
</dbReference>
<dbReference type="Pfam" id="PF12833">
    <property type="entry name" value="HTH_18"/>
    <property type="match status" value="1"/>
</dbReference>
<evidence type="ECO:0000313" key="5">
    <source>
        <dbReference type="EMBL" id="QSI76832.1"/>
    </source>
</evidence>
<keyword evidence="1" id="KW-0805">Transcription regulation</keyword>
<dbReference type="PANTHER" id="PTHR40055">
    <property type="entry name" value="TRANSCRIPTIONAL REGULATOR YGIV-RELATED"/>
    <property type="match status" value="1"/>
</dbReference>
<feature type="domain" description="HTH araC/xylS-type" evidence="4">
    <location>
        <begin position="19"/>
        <end position="118"/>
    </location>
</feature>
<dbReference type="RefSeq" id="WP_206254436.1">
    <property type="nucleotide sequence ID" value="NZ_CP071060.1"/>
</dbReference>
<name>A0ABX7MBG0_9RHOO</name>
<dbReference type="InterPro" id="IPR029442">
    <property type="entry name" value="GyrI-like"/>
</dbReference>
<dbReference type="InterPro" id="IPR009057">
    <property type="entry name" value="Homeodomain-like_sf"/>
</dbReference>
<dbReference type="SUPFAM" id="SSF46689">
    <property type="entry name" value="Homeodomain-like"/>
    <property type="match status" value="2"/>
</dbReference>
<dbReference type="PRINTS" id="PR00032">
    <property type="entry name" value="HTHARAC"/>
</dbReference>
<dbReference type="InterPro" id="IPR050908">
    <property type="entry name" value="SmbC-like"/>
</dbReference>
<keyword evidence="3" id="KW-0804">Transcription</keyword>
<evidence type="ECO:0000256" key="2">
    <source>
        <dbReference type="ARBA" id="ARBA00023125"/>
    </source>
</evidence>
<dbReference type="PROSITE" id="PS01124">
    <property type="entry name" value="HTH_ARAC_FAMILY_2"/>
    <property type="match status" value="1"/>
</dbReference>
<evidence type="ECO:0000313" key="6">
    <source>
        <dbReference type="Proteomes" id="UP000663570"/>
    </source>
</evidence>
<keyword evidence="6" id="KW-1185">Reference proteome</keyword>
<dbReference type="SMART" id="SM00342">
    <property type="entry name" value="HTH_ARAC"/>
    <property type="match status" value="1"/>
</dbReference>
<dbReference type="EMBL" id="CP071060">
    <property type="protein sequence ID" value="QSI76832.1"/>
    <property type="molecule type" value="Genomic_DNA"/>
</dbReference>
<evidence type="ECO:0000259" key="4">
    <source>
        <dbReference type="PROSITE" id="PS01124"/>
    </source>
</evidence>
<gene>
    <name evidence="5" type="ORF">JY500_20680</name>
</gene>
<dbReference type="SMART" id="SM00871">
    <property type="entry name" value="AraC_E_bind"/>
    <property type="match status" value="1"/>
</dbReference>
<evidence type="ECO:0000256" key="1">
    <source>
        <dbReference type="ARBA" id="ARBA00023015"/>
    </source>
</evidence>
<sequence>MTSTLDSHALVGSHARRLNRVIDHVEAHLADDLRLDHLARLAAYSPFHLHRVFRAWTGETLRDFVRRRRLETAGIRLRYDPALTVREVAVTCGFASAETFARAFRQHFGVTPSAWRQSALQRPPQHRVTGGPYRDAATPTLGNVTLQQLPQREVLYWRVQGDYSDVVAPLWVRFRPWVHALGLGDQPMLGMGLDDPAIAPPQHCRYDACVVLPPGWQESAQLRPSRKRVEGGWHACVRFEGPRADIGLAWSWLIDQWLPQSGFIAASGPFFETYAAGHPSDGNDDLVAELCMPVLPLGR</sequence>
<dbReference type="SUPFAM" id="SSF55136">
    <property type="entry name" value="Probable bacterial effector-binding domain"/>
    <property type="match status" value="1"/>
</dbReference>
<dbReference type="InterPro" id="IPR018060">
    <property type="entry name" value="HTH_AraC"/>
</dbReference>
<evidence type="ECO:0000256" key="3">
    <source>
        <dbReference type="ARBA" id="ARBA00023163"/>
    </source>
</evidence>
<dbReference type="PANTHER" id="PTHR40055:SF1">
    <property type="entry name" value="TRANSCRIPTIONAL REGULATOR YGIV-RELATED"/>
    <property type="match status" value="1"/>
</dbReference>
<dbReference type="InterPro" id="IPR020449">
    <property type="entry name" value="Tscrpt_reg_AraC-type_HTH"/>
</dbReference>
<organism evidence="5 6">
    <name type="scientific">Niveibacterium microcysteis</name>
    <dbReference type="NCBI Taxonomy" id="2811415"/>
    <lineage>
        <taxon>Bacteria</taxon>
        <taxon>Pseudomonadati</taxon>
        <taxon>Pseudomonadota</taxon>
        <taxon>Betaproteobacteria</taxon>
        <taxon>Rhodocyclales</taxon>
        <taxon>Rhodocyclaceae</taxon>
        <taxon>Niveibacterium</taxon>
    </lineage>
</organism>
<dbReference type="Gene3D" id="3.20.80.10">
    <property type="entry name" value="Regulatory factor, effector binding domain"/>
    <property type="match status" value="1"/>
</dbReference>
<dbReference type="Pfam" id="PF06445">
    <property type="entry name" value="GyrI-like"/>
    <property type="match status" value="1"/>
</dbReference>
<accession>A0ABX7MBG0</accession>
<reference evidence="5 6" key="1">
    <citation type="submission" date="2021-02" db="EMBL/GenBank/DDBJ databases">
        <title>Niveibacterium changnyeongensis HC41.</title>
        <authorList>
            <person name="Kang M."/>
        </authorList>
    </citation>
    <scope>NUCLEOTIDE SEQUENCE [LARGE SCALE GENOMIC DNA]</scope>
    <source>
        <strain evidence="5 6">HC41</strain>
    </source>
</reference>
<proteinExistence type="predicted"/>
<dbReference type="InterPro" id="IPR010499">
    <property type="entry name" value="AraC_E-bd"/>
</dbReference>